<feature type="compositionally biased region" description="Basic residues" evidence="1">
    <location>
        <begin position="194"/>
        <end position="209"/>
    </location>
</feature>
<accession>A0A8S3F8N2</accession>
<organism evidence="2 3">
    <name type="scientific">Rotaria magnacalcarata</name>
    <dbReference type="NCBI Taxonomy" id="392030"/>
    <lineage>
        <taxon>Eukaryota</taxon>
        <taxon>Metazoa</taxon>
        <taxon>Spiralia</taxon>
        <taxon>Gnathifera</taxon>
        <taxon>Rotifera</taxon>
        <taxon>Eurotatoria</taxon>
        <taxon>Bdelloidea</taxon>
        <taxon>Philodinida</taxon>
        <taxon>Philodinidae</taxon>
        <taxon>Rotaria</taxon>
    </lineage>
</organism>
<evidence type="ECO:0000313" key="3">
    <source>
        <dbReference type="Proteomes" id="UP000676336"/>
    </source>
</evidence>
<dbReference type="EMBL" id="CAJOBI010252858">
    <property type="protein sequence ID" value="CAF5107649.1"/>
    <property type="molecule type" value="Genomic_DNA"/>
</dbReference>
<evidence type="ECO:0000256" key="1">
    <source>
        <dbReference type="SAM" id="MobiDB-lite"/>
    </source>
</evidence>
<dbReference type="AlphaFoldDB" id="A0A8S3F8N2"/>
<reference evidence="2" key="1">
    <citation type="submission" date="2021-02" db="EMBL/GenBank/DDBJ databases">
        <authorList>
            <person name="Nowell W R."/>
        </authorList>
    </citation>
    <scope>NUCLEOTIDE SEQUENCE</scope>
</reference>
<name>A0A8S3F8N2_9BILA</name>
<feature type="non-terminal residue" evidence="2">
    <location>
        <position position="1"/>
    </location>
</feature>
<feature type="region of interest" description="Disordered" evidence="1">
    <location>
        <begin position="190"/>
        <end position="209"/>
    </location>
</feature>
<gene>
    <name evidence="2" type="ORF">SMN809_LOCUS61958</name>
</gene>
<comment type="caution">
    <text evidence="2">The sequence shown here is derived from an EMBL/GenBank/DDBJ whole genome shotgun (WGS) entry which is preliminary data.</text>
</comment>
<protein>
    <submittedName>
        <fullName evidence="2">Uncharacterized protein</fullName>
    </submittedName>
</protein>
<proteinExistence type="predicted"/>
<evidence type="ECO:0000313" key="2">
    <source>
        <dbReference type="EMBL" id="CAF5107649.1"/>
    </source>
</evidence>
<sequence length="209" mass="25111">INDLLISFISTLPPPLLQKRKQMLTQKFVNALFGDDEIEPISDDEIYVNQIVGSVKQAPSAIEEISDDEQYPRSDWIQCQGSDFANDIKLIIHNDDQVKSVDDRERQPSTPLHKYAHQHRTKEARRRRNHIRNNTFLMRRFRYCIKYNIHYQFKMKLIKAILRQNEIKHTHVKVVDGLLIIGFRHDMLKQQDQHHHHHHHRHHEHHREQ</sequence>
<dbReference type="Proteomes" id="UP000676336">
    <property type="component" value="Unassembled WGS sequence"/>
</dbReference>